<gene>
    <name evidence="6" type="ORF">AB204_02720</name>
</gene>
<reference evidence="6 7" key="1">
    <citation type="submission" date="2015-06" db="EMBL/GenBank/DDBJ databases">
        <title>Draft Whole-Genome Sequence of the Entomopathogenic Bacterium Xenorhabdus khoisanae.</title>
        <authorList>
            <person name="Naidoo S."/>
            <person name="Featherston J."/>
            <person name="Gray V.M."/>
        </authorList>
    </citation>
    <scope>NUCLEOTIDE SEQUENCE [LARGE SCALE GENOMIC DNA]</scope>
    <source>
        <strain evidence="6 7">MCB</strain>
    </source>
</reference>
<evidence type="ECO:0000313" key="6">
    <source>
        <dbReference type="EMBL" id="KMJ46637.1"/>
    </source>
</evidence>
<comment type="catalytic activity">
    <reaction evidence="4">
        <text>L-threonyl-[protein] + acetyl-CoA = O-acetyl-L-threonyl-[protein] + CoA</text>
        <dbReference type="Rhea" id="RHEA:65340"/>
        <dbReference type="Rhea" id="RHEA-COMP:11060"/>
        <dbReference type="Rhea" id="RHEA-COMP:16780"/>
        <dbReference type="ChEBI" id="CHEBI:30013"/>
        <dbReference type="ChEBI" id="CHEBI:57287"/>
        <dbReference type="ChEBI" id="CHEBI:57288"/>
        <dbReference type="ChEBI" id="CHEBI:141025"/>
    </reaction>
    <physiologicalReaction direction="left-to-right" evidence="4">
        <dbReference type="Rhea" id="RHEA:65341"/>
    </physiologicalReaction>
</comment>
<organism evidence="6 7">
    <name type="scientific">Xenorhabdus khoisanae</name>
    <dbReference type="NCBI Taxonomy" id="880157"/>
    <lineage>
        <taxon>Bacteria</taxon>
        <taxon>Pseudomonadati</taxon>
        <taxon>Pseudomonadota</taxon>
        <taxon>Gammaproteobacteria</taxon>
        <taxon>Enterobacterales</taxon>
        <taxon>Morganellaceae</taxon>
        <taxon>Xenorhabdus</taxon>
    </lineage>
</organism>
<dbReference type="Pfam" id="PF03421">
    <property type="entry name" value="Acetyltransf_14"/>
    <property type="match status" value="1"/>
</dbReference>
<evidence type="ECO:0000256" key="5">
    <source>
        <dbReference type="ARBA" id="ARBA00048662"/>
    </source>
</evidence>
<dbReference type="OrthoDB" id="6441265at2"/>
<comment type="catalytic activity">
    <reaction evidence="5">
        <text>L-seryl-[protein] + acetyl-CoA = O-acetyl-L-seryl-[protein] + CoA</text>
        <dbReference type="Rhea" id="RHEA:59392"/>
        <dbReference type="Rhea" id="RHEA-COMP:9863"/>
        <dbReference type="Rhea" id="RHEA-COMP:15352"/>
        <dbReference type="ChEBI" id="CHEBI:29999"/>
        <dbReference type="ChEBI" id="CHEBI:57287"/>
        <dbReference type="ChEBI" id="CHEBI:57288"/>
        <dbReference type="ChEBI" id="CHEBI:141128"/>
    </reaction>
    <physiologicalReaction direction="left-to-right" evidence="5">
        <dbReference type="Rhea" id="RHEA:59393"/>
    </physiologicalReaction>
</comment>
<dbReference type="Proteomes" id="UP000036277">
    <property type="component" value="Unassembled WGS sequence"/>
</dbReference>
<evidence type="ECO:0000256" key="3">
    <source>
        <dbReference type="ARBA" id="ARBA00023785"/>
    </source>
</evidence>
<dbReference type="PATRIC" id="fig|880157.4.peg.565"/>
<comment type="caution">
    <text evidence="6">The sequence shown here is derived from an EMBL/GenBank/DDBJ whole genome shotgun (WGS) entry which is preliminary data.</text>
</comment>
<sequence>VNTAYILNSLNRKHPNMNFHPSIIDKTASLIEDTSSLNPRQHKRYIIKTTAFGGVHFAAVNAFKDEKNNISLIIGDSSLGANISIPFDLHGYNKPNLKTLYIYTQIQNSPGDCLLFSLHFLKKMYIYARDFERLHKRIFANDISFTFEKNHIFSPKVCERNPKLYPSSDDDCEKYRVVLFNQAINLLPIGFFKHAHSLRPLEAYLDRHQDEQESRVNNYKKKDGTIGETLLERYNRHSTLRNEMNTRTNKPIERKYSISIEEKRLRLAEAALKWLDEHGE</sequence>
<evidence type="ECO:0000313" key="7">
    <source>
        <dbReference type="Proteomes" id="UP000036277"/>
    </source>
</evidence>
<evidence type="ECO:0000256" key="1">
    <source>
        <dbReference type="ARBA" id="ARBA00022679"/>
    </source>
</evidence>
<dbReference type="InterPro" id="IPR005083">
    <property type="entry name" value="YopJ-like"/>
</dbReference>
<feature type="non-terminal residue" evidence="6">
    <location>
        <position position="1"/>
    </location>
</feature>
<dbReference type="RefSeq" id="WP_072061381.1">
    <property type="nucleotide sequence ID" value="NZ_CAWMBG010000014.1"/>
</dbReference>
<evidence type="ECO:0000256" key="2">
    <source>
        <dbReference type="ARBA" id="ARBA00023315"/>
    </source>
</evidence>
<name>A0A0J5FXF5_9GAMM</name>
<keyword evidence="2" id="KW-0012">Acyltransferase</keyword>
<comment type="similarity">
    <text evidence="3">Belongs to the acetyltransferase YopJ family.</text>
</comment>
<evidence type="ECO:0000256" key="4">
    <source>
        <dbReference type="ARBA" id="ARBA00048364"/>
    </source>
</evidence>
<protein>
    <submittedName>
        <fullName evidence="6">Uncharacterized protein</fullName>
    </submittedName>
</protein>
<accession>A0A0J5FXF5</accession>
<keyword evidence="7" id="KW-1185">Reference proteome</keyword>
<dbReference type="EMBL" id="LFCV01000014">
    <property type="protein sequence ID" value="KMJ46637.1"/>
    <property type="molecule type" value="Genomic_DNA"/>
</dbReference>
<dbReference type="AlphaFoldDB" id="A0A0J5FXF5"/>
<dbReference type="GO" id="GO:0016746">
    <property type="term" value="F:acyltransferase activity"/>
    <property type="evidence" value="ECO:0007669"/>
    <property type="project" value="UniProtKB-KW"/>
</dbReference>
<keyword evidence="1" id="KW-0808">Transferase</keyword>
<proteinExistence type="inferred from homology"/>